<dbReference type="InterPro" id="IPR025366">
    <property type="entry name" value="DUF4270"/>
</dbReference>
<dbReference type="EMBL" id="LCTZ01000002">
    <property type="protein sequence ID" value="KQC31736.1"/>
    <property type="molecule type" value="Genomic_DNA"/>
</dbReference>
<keyword evidence="2" id="KW-1185">Reference proteome</keyword>
<organism evidence="1 2">
    <name type="scientific">Flagellimonas eckloniae</name>
    <dbReference type="NCBI Taxonomy" id="346185"/>
    <lineage>
        <taxon>Bacteria</taxon>
        <taxon>Pseudomonadati</taxon>
        <taxon>Bacteroidota</taxon>
        <taxon>Flavobacteriia</taxon>
        <taxon>Flavobacteriales</taxon>
        <taxon>Flavobacteriaceae</taxon>
        <taxon>Flagellimonas</taxon>
    </lineage>
</organism>
<comment type="caution">
    <text evidence="1">The sequence shown here is derived from an EMBL/GenBank/DDBJ whole genome shotgun (WGS) entry which is preliminary data.</text>
</comment>
<dbReference type="Proteomes" id="UP000050827">
    <property type="component" value="Unassembled WGS sequence"/>
</dbReference>
<dbReference type="AlphaFoldDB" id="A0A0Q1CL56"/>
<protein>
    <submittedName>
        <fullName evidence="1">Membrane protein</fullName>
    </submittedName>
</protein>
<evidence type="ECO:0000313" key="1">
    <source>
        <dbReference type="EMBL" id="KQC31736.1"/>
    </source>
</evidence>
<dbReference type="RefSeq" id="WP_055397901.1">
    <property type="nucleotide sequence ID" value="NZ_LCTZ01000002.1"/>
</dbReference>
<name>A0A0Q1CL56_9FLAO</name>
<accession>A0A0Q1CL56</accession>
<sequence length="439" mass="49495">MEKKIGLLIIVLLMIIACNEDSLTTDFVAGDVFTDSNIRVVLVDTSTVEISTMKFDSIITSQATRMLVGKYTDPVFGTVQSSSYAQLLPSSYTIDAEAEYDSIVFYLNYDEYYYNDTLQQNSIHIKKLNEQLKPADDTSFYNTSTISYEDDDLGFISFAPRPLQTDSLEIKIDDGFGIALFENLQEKTITDSDEFTEYLKGIVFKPDEADDGSVLGFSITSSLMRLYFSTSVEDERIQEYLDFTINTSTTPMPFYNQITAEDANTYIESLTDQEINLESSQSENQSYIQSGIGIATRIQFPHIKSIYDIPGTGTILDAVLKIKPTEGSYDDQLPLRDNISVYLVDQNNDLTGQLFTSDGSTILATLNTDDEEFNDIYYEVYLGSYIEELLQAERETNEALILLPSDYSATVDRFVLNGNNSADYQTTLELTYAIYDEDE</sequence>
<evidence type="ECO:0000313" key="2">
    <source>
        <dbReference type="Proteomes" id="UP000050827"/>
    </source>
</evidence>
<proteinExistence type="predicted"/>
<dbReference type="STRING" id="346185.AAY42_11235"/>
<dbReference type="PROSITE" id="PS51257">
    <property type="entry name" value="PROKAR_LIPOPROTEIN"/>
    <property type="match status" value="1"/>
</dbReference>
<dbReference type="OrthoDB" id="1092930at2"/>
<dbReference type="PATRIC" id="fig|1547436.3.peg.2326"/>
<gene>
    <name evidence="1" type="ORF">AAY42_11235</name>
</gene>
<reference evidence="1 2" key="1">
    <citation type="submission" date="2015-04" db="EMBL/GenBank/DDBJ databases">
        <title>Complete genome of flavobacterium.</title>
        <authorList>
            <person name="Kwon Y.M."/>
            <person name="Kim S.-J."/>
        </authorList>
    </citation>
    <scope>NUCLEOTIDE SEQUENCE [LARGE SCALE GENOMIC DNA]</scope>
    <source>
        <strain evidence="1 2">DK169</strain>
    </source>
</reference>
<dbReference type="Pfam" id="PF14092">
    <property type="entry name" value="DUF4270"/>
    <property type="match status" value="1"/>
</dbReference>